<keyword evidence="1" id="KW-0472">Membrane</keyword>
<dbReference type="STRING" id="1566387.QV13_06095"/>
<dbReference type="InterPro" id="IPR007047">
    <property type="entry name" value="Flp_Fap"/>
</dbReference>
<dbReference type="AlphaFoldDB" id="A0A1C2E549"/>
<organism evidence="2 3">
    <name type="scientific">Mesorhizobium hungaricum</name>
    <dbReference type="NCBI Taxonomy" id="1566387"/>
    <lineage>
        <taxon>Bacteria</taxon>
        <taxon>Pseudomonadati</taxon>
        <taxon>Pseudomonadota</taxon>
        <taxon>Alphaproteobacteria</taxon>
        <taxon>Hyphomicrobiales</taxon>
        <taxon>Phyllobacteriaceae</taxon>
        <taxon>Mesorhizobium</taxon>
    </lineage>
</organism>
<keyword evidence="1" id="KW-0812">Transmembrane</keyword>
<keyword evidence="1" id="KW-1133">Transmembrane helix</keyword>
<reference evidence="2 3" key="1">
    <citation type="submission" date="2016-08" db="EMBL/GenBank/DDBJ databases">
        <title>Whole genome sequence of Mesorhizobium sp. strain UASWS1009 isolated from industrial sewage.</title>
        <authorList>
            <person name="Crovadore J."/>
            <person name="Calmin G."/>
            <person name="Chablais R."/>
            <person name="Cochard B."/>
            <person name="Lefort F."/>
        </authorList>
    </citation>
    <scope>NUCLEOTIDE SEQUENCE [LARGE SCALE GENOMIC DNA]</scope>
    <source>
        <strain evidence="2 3">UASWS1009</strain>
    </source>
</reference>
<comment type="caution">
    <text evidence="2">The sequence shown here is derived from an EMBL/GenBank/DDBJ whole genome shotgun (WGS) entry which is preliminary data.</text>
</comment>
<evidence type="ECO:0000313" key="2">
    <source>
        <dbReference type="EMBL" id="OCX22129.1"/>
    </source>
</evidence>
<evidence type="ECO:0000313" key="3">
    <source>
        <dbReference type="Proteomes" id="UP000094412"/>
    </source>
</evidence>
<dbReference type="Pfam" id="PF04964">
    <property type="entry name" value="Flp_Fap"/>
    <property type="match status" value="1"/>
</dbReference>
<accession>A0A1C2E549</accession>
<evidence type="ECO:0000256" key="1">
    <source>
        <dbReference type="SAM" id="Phobius"/>
    </source>
</evidence>
<gene>
    <name evidence="2" type="ORF">QV13_06095</name>
</gene>
<dbReference type="EMBL" id="MDEO01000027">
    <property type="protein sequence ID" value="OCX22129.1"/>
    <property type="molecule type" value="Genomic_DNA"/>
</dbReference>
<name>A0A1C2E549_9HYPH</name>
<dbReference type="Proteomes" id="UP000094412">
    <property type="component" value="Unassembled WGS sequence"/>
</dbReference>
<feature type="transmembrane region" description="Helical" evidence="1">
    <location>
        <begin position="20"/>
        <end position="39"/>
    </location>
</feature>
<dbReference type="RefSeq" id="WP_024923946.1">
    <property type="nucleotide sequence ID" value="NZ_MDEO01000027.1"/>
</dbReference>
<proteinExistence type="predicted"/>
<protein>
    <submittedName>
        <fullName evidence="2">Fimbrial protein</fullName>
    </submittedName>
</protein>
<keyword evidence="3" id="KW-1185">Reference proteome</keyword>
<sequence>MTNLLSRFVKDESGATAIEYGLIAALIALAIVAGAGFLGNTINAKFNTIAGTLKNAGSGNGG</sequence>